<dbReference type="PANTHER" id="PTHR35276:SF1">
    <property type="entry name" value="TRNA (MNM(5)S(2)U34)-METHYLTRANSFERASE, CHLOROPLASTIC"/>
    <property type="match status" value="1"/>
</dbReference>
<dbReference type="Proteomes" id="UP000031631">
    <property type="component" value="Chromosome"/>
</dbReference>
<name>A0A7U6GKJ4_9GAMM</name>
<dbReference type="KEGG" id="tbn:TBH_C2395"/>
<reference evidence="1 2" key="1">
    <citation type="journal article" date="2014" name="PLoS ONE">
        <title>Physiological and genomic features of a novel sulfur-oxidizing gammaproteobacterium belonging to a previously uncultivated symbiotic lineage isolated from a hydrothermal vent.</title>
        <authorList>
            <person name="Nunoura T."/>
            <person name="Takaki Y."/>
            <person name="Kazama H."/>
            <person name="Kakuta J."/>
            <person name="Shimamura S."/>
            <person name="Makita H."/>
            <person name="Hirai M."/>
            <person name="Miyazaki M."/>
            <person name="Takai K."/>
        </authorList>
    </citation>
    <scope>NUCLEOTIDE SEQUENCE [LARGE SCALE GENOMIC DNA]</scope>
    <source>
        <strain evidence="1 2">Hiromi1</strain>
    </source>
</reference>
<evidence type="ECO:0000313" key="2">
    <source>
        <dbReference type="Proteomes" id="UP000031631"/>
    </source>
</evidence>
<dbReference type="SUPFAM" id="SSF53335">
    <property type="entry name" value="S-adenosyl-L-methionine-dependent methyltransferases"/>
    <property type="match status" value="1"/>
</dbReference>
<dbReference type="Gene3D" id="3.40.50.150">
    <property type="entry name" value="Vaccinia Virus protein VP39"/>
    <property type="match status" value="1"/>
</dbReference>
<dbReference type="InterPro" id="IPR029063">
    <property type="entry name" value="SAM-dependent_MTases_sf"/>
</dbReference>
<evidence type="ECO:0008006" key="3">
    <source>
        <dbReference type="Google" id="ProtNLM"/>
    </source>
</evidence>
<dbReference type="EMBL" id="AP012273">
    <property type="protein sequence ID" value="BAO45305.1"/>
    <property type="molecule type" value="Genomic_DNA"/>
</dbReference>
<accession>A0A7U6GKJ4</accession>
<evidence type="ECO:0000313" key="1">
    <source>
        <dbReference type="EMBL" id="BAO45305.1"/>
    </source>
</evidence>
<dbReference type="AlphaFoldDB" id="A0A7U6GKJ4"/>
<sequence length="185" mass="19765">MRLTRKAQLIVGEYLQPGGLAVDATTGNGHDTLFLAQGLGSTGRVFAFDIQARALATTRARLEAAGLDTQVQLIHRSHEKLLESLPPETHGGIQAVMFNLGYLPGSDKTTITRRDSSLAALQQATRIVSPQGIISVLAYRGHPGGQEESQAIQTAMEGLAGTQWHLSVFESPGPVLLVLAPRPHD</sequence>
<keyword evidence="2" id="KW-1185">Reference proteome</keyword>
<protein>
    <recommendedName>
        <fullName evidence="3">Methyltransferase domain-containing protein</fullName>
    </recommendedName>
</protein>
<dbReference type="RefSeq" id="WP_041068779.1">
    <property type="nucleotide sequence ID" value="NZ_AP012273.1"/>
</dbReference>
<dbReference type="InterPro" id="IPR010719">
    <property type="entry name" value="MnmM_MeTrfase"/>
</dbReference>
<dbReference type="PANTHER" id="PTHR35276">
    <property type="entry name" value="S-ADENOSYL-L-METHIONINE-DEPENDENT METHYLTRANSFERASES SUPERFAMILY PROTEIN"/>
    <property type="match status" value="1"/>
</dbReference>
<proteinExistence type="predicted"/>
<gene>
    <name evidence="1" type="ORF">TBH_C2395</name>
</gene>
<dbReference type="Pfam" id="PF06962">
    <property type="entry name" value="rRNA_methylase"/>
    <property type="match status" value="1"/>
</dbReference>
<organism evidence="1 2">
    <name type="scientific">Thiolapillus brandeum</name>
    <dbReference type="NCBI Taxonomy" id="1076588"/>
    <lineage>
        <taxon>Bacteria</taxon>
        <taxon>Pseudomonadati</taxon>
        <taxon>Pseudomonadota</taxon>
        <taxon>Gammaproteobacteria</taxon>
        <taxon>Chromatiales</taxon>
        <taxon>Sedimenticolaceae</taxon>
        <taxon>Thiolapillus</taxon>
    </lineage>
</organism>